<evidence type="ECO:0000256" key="1">
    <source>
        <dbReference type="SAM" id="Phobius"/>
    </source>
</evidence>
<proteinExistence type="predicted"/>
<feature type="transmembrane region" description="Helical" evidence="1">
    <location>
        <begin position="247"/>
        <end position="266"/>
    </location>
</feature>
<accession>A0A916S9G0</accession>
<feature type="transmembrane region" description="Helical" evidence="1">
    <location>
        <begin position="278"/>
        <end position="299"/>
    </location>
</feature>
<evidence type="ECO:0000313" key="3">
    <source>
        <dbReference type="Proteomes" id="UP000613512"/>
    </source>
</evidence>
<keyword evidence="3" id="KW-1185">Reference proteome</keyword>
<reference evidence="2" key="1">
    <citation type="journal article" date="2014" name="Int. J. Syst. Evol. Microbiol.">
        <title>Complete genome sequence of Corynebacterium casei LMG S-19264T (=DSM 44701T), isolated from a smear-ripened cheese.</title>
        <authorList>
            <consortium name="US DOE Joint Genome Institute (JGI-PGF)"/>
            <person name="Walter F."/>
            <person name="Albersmeier A."/>
            <person name="Kalinowski J."/>
            <person name="Ruckert C."/>
        </authorList>
    </citation>
    <scope>NUCLEOTIDE SEQUENCE</scope>
    <source>
        <strain evidence="2">CGMCC 1.12408</strain>
    </source>
</reference>
<organism evidence="2 3">
    <name type="scientific">Ornithinibacillus halotolerans</name>
    <dbReference type="NCBI Taxonomy" id="1274357"/>
    <lineage>
        <taxon>Bacteria</taxon>
        <taxon>Bacillati</taxon>
        <taxon>Bacillota</taxon>
        <taxon>Bacilli</taxon>
        <taxon>Bacillales</taxon>
        <taxon>Bacillaceae</taxon>
        <taxon>Ornithinibacillus</taxon>
    </lineage>
</organism>
<keyword evidence="1" id="KW-1133">Transmembrane helix</keyword>
<keyword evidence="1" id="KW-0812">Transmembrane</keyword>
<dbReference type="NCBIfam" id="TIGR00261">
    <property type="entry name" value="traB"/>
    <property type="match status" value="1"/>
</dbReference>
<feature type="transmembrane region" description="Helical" evidence="1">
    <location>
        <begin position="358"/>
        <end position="385"/>
    </location>
</feature>
<evidence type="ECO:0000313" key="2">
    <source>
        <dbReference type="EMBL" id="GGA89615.1"/>
    </source>
</evidence>
<name>A0A916S9G0_9BACI</name>
<dbReference type="Proteomes" id="UP000613512">
    <property type="component" value="Unassembled WGS sequence"/>
</dbReference>
<sequence length="388" mass="43176">MSEENISRLQIDGKEIILIGTAHVSKHSAEQVKEVITSENPDSVCIELDEGRYKSITEGNKWKETDIFQVIKDKKASLLLMNLAISSFQKRMANQFGINPGQEMIQGIESAEEVGASLVLADRNIQTTFSRIWSSIGLKGKLMLLTQVIFSIFTRESITEEELEKMKSQDMIDSMLDEFTETFPKLKTPLIDERDQYLAQKIKEAPGEKVVAVLGAAHVPGIKKQIYNDHNIEKLSQVPPKSKIPKIIGWTIPIFIIALIVFTFVTNKDAALAQVMSWILWNGSLAALGTLIAFGHPLAVLTAFVAAPITSLEPFLAAGWFAGFVQAYFKRPSVEDFEKLSDDVHSIKGFWNNRVTRVLLVVIFANIGSSLGTFIGGADVIRLFFENL</sequence>
<reference evidence="2" key="2">
    <citation type="submission" date="2020-09" db="EMBL/GenBank/DDBJ databases">
        <authorList>
            <person name="Sun Q."/>
            <person name="Zhou Y."/>
        </authorList>
    </citation>
    <scope>NUCLEOTIDE SEQUENCE</scope>
    <source>
        <strain evidence="2">CGMCC 1.12408</strain>
    </source>
</reference>
<keyword evidence="1" id="KW-0472">Membrane</keyword>
<dbReference type="PANTHER" id="PTHR21530:SF7">
    <property type="entry name" value="TRAB DOMAIN-CONTAINING PROTEIN"/>
    <property type="match status" value="1"/>
</dbReference>
<dbReference type="InterPro" id="IPR046345">
    <property type="entry name" value="TraB_PrgY-like"/>
</dbReference>
<dbReference type="PANTHER" id="PTHR21530">
    <property type="entry name" value="PHEROMONE SHUTDOWN PROTEIN"/>
    <property type="match status" value="1"/>
</dbReference>
<feature type="transmembrane region" description="Helical" evidence="1">
    <location>
        <begin position="305"/>
        <end position="329"/>
    </location>
</feature>
<dbReference type="Pfam" id="PF01963">
    <property type="entry name" value="TraB_PrgY_gumN"/>
    <property type="match status" value="1"/>
</dbReference>
<gene>
    <name evidence="2" type="ORF">GCM10008025_35280</name>
</gene>
<dbReference type="AlphaFoldDB" id="A0A916S9G0"/>
<dbReference type="EMBL" id="BMEY01000025">
    <property type="protein sequence ID" value="GGA89615.1"/>
    <property type="molecule type" value="Genomic_DNA"/>
</dbReference>
<dbReference type="InterPro" id="IPR005230">
    <property type="entry name" value="TraB_bac"/>
</dbReference>
<dbReference type="CDD" id="cd14726">
    <property type="entry name" value="TraB_PrgY-like"/>
    <property type="match status" value="1"/>
</dbReference>
<protein>
    <submittedName>
        <fullName evidence="2">Conjugal transfer protein TraB</fullName>
    </submittedName>
</protein>
<comment type="caution">
    <text evidence="2">The sequence shown here is derived from an EMBL/GenBank/DDBJ whole genome shotgun (WGS) entry which is preliminary data.</text>
</comment>
<dbReference type="RefSeq" id="WP_188386000.1">
    <property type="nucleotide sequence ID" value="NZ_BMEY01000025.1"/>
</dbReference>
<dbReference type="InterPro" id="IPR002816">
    <property type="entry name" value="TraB/PrgY/GumN_fam"/>
</dbReference>